<name>A0A9P4QGM0_9PEZI</name>
<organism evidence="2 3">
    <name type="scientific">Polychaeton citri CBS 116435</name>
    <dbReference type="NCBI Taxonomy" id="1314669"/>
    <lineage>
        <taxon>Eukaryota</taxon>
        <taxon>Fungi</taxon>
        <taxon>Dikarya</taxon>
        <taxon>Ascomycota</taxon>
        <taxon>Pezizomycotina</taxon>
        <taxon>Dothideomycetes</taxon>
        <taxon>Dothideomycetidae</taxon>
        <taxon>Capnodiales</taxon>
        <taxon>Capnodiaceae</taxon>
        <taxon>Polychaeton</taxon>
    </lineage>
</organism>
<evidence type="ECO:0000313" key="3">
    <source>
        <dbReference type="Proteomes" id="UP000799441"/>
    </source>
</evidence>
<reference evidence="2" key="1">
    <citation type="journal article" date="2020" name="Stud. Mycol.">
        <title>101 Dothideomycetes genomes: a test case for predicting lifestyles and emergence of pathogens.</title>
        <authorList>
            <person name="Haridas S."/>
            <person name="Albert R."/>
            <person name="Binder M."/>
            <person name="Bloem J."/>
            <person name="Labutti K."/>
            <person name="Salamov A."/>
            <person name="Andreopoulos B."/>
            <person name="Baker S."/>
            <person name="Barry K."/>
            <person name="Bills G."/>
            <person name="Bluhm B."/>
            <person name="Cannon C."/>
            <person name="Castanera R."/>
            <person name="Culley D."/>
            <person name="Daum C."/>
            <person name="Ezra D."/>
            <person name="Gonzalez J."/>
            <person name="Henrissat B."/>
            <person name="Kuo A."/>
            <person name="Liang C."/>
            <person name="Lipzen A."/>
            <person name="Lutzoni F."/>
            <person name="Magnuson J."/>
            <person name="Mondo S."/>
            <person name="Nolan M."/>
            <person name="Ohm R."/>
            <person name="Pangilinan J."/>
            <person name="Park H.-J."/>
            <person name="Ramirez L."/>
            <person name="Alfaro M."/>
            <person name="Sun H."/>
            <person name="Tritt A."/>
            <person name="Yoshinaga Y."/>
            <person name="Zwiers L.-H."/>
            <person name="Turgeon B."/>
            <person name="Goodwin S."/>
            <person name="Spatafora J."/>
            <person name="Crous P."/>
            <person name="Grigoriev I."/>
        </authorList>
    </citation>
    <scope>NUCLEOTIDE SEQUENCE</scope>
    <source>
        <strain evidence="2">CBS 116435</strain>
    </source>
</reference>
<dbReference type="OrthoDB" id="5410795at2759"/>
<dbReference type="EMBL" id="MU003771">
    <property type="protein sequence ID" value="KAF2724526.1"/>
    <property type="molecule type" value="Genomic_DNA"/>
</dbReference>
<evidence type="ECO:0000256" key="1">
    <source>
        <dbReference type="SAM" id="MobiDB-lite"/>
    </source>
</evidence>
<dbReference type="Proteomes" id="UP000799441">
    <property type="component" value="Unassembled WGS sequence"/>
</dbReference>
<evidence type="ECO:0000313" key="2">
    <source>
        <dbReference type="EMBL" id="KAF2724526.1"/>
    </source>
</evidence>
<dbReference type="AlphaFoldDB" id="A0A9P4QGM0"/>
<sequence>MSDARVQVYEDRLHEYLKIVMNQSWEVYEAGWRVRIATRTVDEWASDISGITLLETKQMLGGDAAPTAQERLSLLPEVNGETRPGVYTSCIFTPGDFSHTWAYVGSATAVVSRHPGLAGRVAQHQSEGYRESWKKKRNSYHYNVLDQEDKNRVEEFRVLAVGNFASGEPTDVNHMRATCLLAEMLYTAWLGVFQDSVFKNRPWLRSLVPWNSDVRPTNSKLTIQEVMKESDHATLLDPEEKEIVRNARRRSNMRQETNEERIHRLAKQRWYNRVAGTPAARMKRQKTHSKEEIAAFVAQENSKWPEVREQEVAQYREDYSQKLAGGRRAVEDGPGDTVPEPPRKKSKTKAE</sequence>
<accession>A0A9P4QGM0</accession>
<feature type="region of interest" description="Disordered" evidence="1">
    <location>
        <begin position="317"/>
        <end position="351"/>
    </location>
</feature>
<protein>
    <submittedName>
        <fullName evidence="2">Uncharacterized protein</fullName>
    </submittedName>
</protein>
<proteinExistence type="predicted"/>
<comment type="caution">
    <text evidence="2">The sequence shown here is derived from an EMBL/GenBank/DDBJ whole genome shotgun (WGS) entry which is preliminary data.</text>
</comment>
<keyword evidence="3" id="KW-1185">Reference proteome</keyword>
<gene>
    <name evidence="2" type="ORF">K431DRAFT_310081</name>
</gene>